<keyword evidence="2" id="KW-1185">Reference proteome</keyword>
<accession>A0A927C5A3</accession>
<dbReference type="AlphaFoldDB" id="A0A927C5A3"/>
<sequence length="52" mass="6046">MREIKGIELIKKIEAIAERDDTDPVQPEQCAGCVWGTWTGVKQYCPWQHCKR</sequence>
<dbReference type="RefSeq" id="WP_190925764.1">
    <property type="nucleotide sequence ID" value="NZ_JACXJA010000006.1"/>
</dbReference>
<reference evidence="1" key="1">
    <citation type="submission" date="2020-09" db="EMBL/GenBank/DDBJ databases">
        <title>A novel bacterium of genus Paenibacillus, isolated from South China Sea.</title>
        <authorList>
            <person name="Huang H."/>
            <person name="Mo K."/>
            <person name="Hu Y."/>
        </authorList>
    </citation>
    <scope>NUCLEOTIDE SEQUENCE</scope>
    <source>
        <strain evidence="1">IB182363</strain>
    </source>
</reference>
<dbReference type="Proteomes" id="UP000639396">
    <property type="component" value="Unassembled WGS sequence"/>
</dbReference>
<evidence type="ECO:0000313" key="1">
    <source>
        <dbReference type="EMBL" id="MBD2861614.1"/>
    </source>
</evidence>
<dbReference type="EMBL" id="JACXJA010000006">
    <property type="protein sequence ID" value="MBD2861614.1"/>
    <property type="molecule type" value="Genomic_DNA"/>
</dbReference>
<proteinExistence type="predicted"/>
<gene>
    <name evidence="1" type="ORF">IDH45_06360</name>
</gene>
<evidence type="ECO:0000313" key="2">
    <source>
        <dbReference type="Proteomes" id="UP000639396"/>
    </source>
</evidence>
<organism evidence="1 2">
    <name type="scientific">Paenibacillus oceani</name>
    <dbReference type="NCBI Taxonomy" id="2772510"/>
    <lineage>
        <taxon>Bacteria</taxon>
        <taxon>Bacillati</taxon>
        <taxon>Bacillota</taxon>
        <taxon>Bacilli</taxon>
        <taxon>Bacillales</taxon>
        <taxon>Paenibacillaceae</taxon>
        <taxon>Paenibacillus</taxon>
    </lineage>
</organism>
<comment type="caution">
    <text evidence="1">The sequence shown here is derived from an EMBL/GenBank/DDBJ whole genome shotgun (WGS) entry which is preliminary data.</text>
</comment>
<protein>
    <submittedName>
        <fullName evidence="1">Uncharacterized protein</fullName>
    </submittedName>
</protein>
<name>A0A927C5A3_9BACL</name>